<dbReference type="EMBL" id="KL367608">
    <property type="protein sequence ID" value="KFD61889.1"/>
    <property type="molecule type" value="Genomic_DNA"/>
</dbReference>
<evidence type="ECO:0000256" key="1">
    <source>
        <dbReference type="SAM" id="SignalP"/>
    </source>
</evidence>
<accession>A0A085MKV0</accession>
<dbReference type="AlphaFoldDB" id="A0A085MKV0"/>
<proteinExistence type="predicted"/>
<dbReference type="Proteomes" id="UP000030764">
    <property type="component" value="Unassembled WGS sequence"/>
</dbReference>
<dbReference type="InterPro" id="IPR052876">
    <property type="entry name" value="Insect_Hormone_Regulators"/>
</dbReference>
<feature type="chain" id="PRO_5010405282" description="TGF-beta family profile domain-containing protein" evidence="1">
    <location>
        <begin position="20"/>
        <end position="265"/>
    </location>
</feature>
<dbReference type="InterPro" id="IPR029034">
    <property type="entry name" value="Cystine-knot_cytokine"/>
</dbReference>
<sequence length="265" mass="29757">MFIFPLLLAISLSHSRTKGIPICPPTPRKVLLKVLGEAYNERYMSFDAPSQLSYTNPKFGVLEHQLNAANSEGASSSMNGEYASRFRLPFHVQPDYRKVKTPSSYNEAVLGLLGTDANKLNISSSNKAAVHLMPHPDSPALQYAQAGAEFGLEGSIALPQPLKLPWTCDERAEWIDLGPNYFPRFLRNVSCISSHCFYGHYRCKPKAFTVFLLRKATQNCVQINSARLKELNLPVELLQDSSRESWIEIWLFNEVAVNFSCQCLV</sequence>
<evidence type="ECO:0000313" key="2">
    <source>
        <dbReference type="EMBL" id="KFD57846.1"/>
    </source>
</evidence>
<dbReference type="OrthoDB" id="5950649at2759"/>
<dbReference type="PANTHER" id="PTHR39940:SF1">
    <property type="entry name" value="PROTHORACICOTROPIC HORMONE, ISOFORM F"/>
    <property type="match status" value="1"/>
</dbReference>
<evidence type="ECO:0000313" key="3">
    <source>
        <dbReference type="EMBL" id="KFD61889.1"/>
    </source>
</evidence>
<evidence type="ECO:0000313" key="4">
    <source>
        <dbReference type="Proteomes" id="UP000030764"/>
    </source>
</evidence>
<dbReference type="GO" id="GO:0005102">
    <property type="term" value="F:signaling receptor binding"/>
    <property type="evidence" value="ECO:0007669"/>
    <property type="project" value="TreeGrafter"/>
</dbReference>
<keyword evidence="4" id="KW-1185">Reference proteome</keyword>
<keyword evidence="1" id="KW-0732">Signal</keyword>
<dbReference type="Gene3D" id="2.10.90.10">
    <property type="entry name" value="Cystine-knot cytokines"/>
    <property type="match status" value="1"/>
</dbReference>
<dbReference type="Proteomes" id="UP000030758">
    <property type="component" value="Unassembled WGS sequence"/>
</dbReference>
<organism evidence="2 4">
    <name type="scientific">Trichuris suis</name>
    <name type="common">pig whipworm</name>
    <dbReference type="NCBI Taxonomy" id="68888"/>
    <lineage>
        <taxon>Eukaryota</taxon>
        <taxon>Metazoa</taxon>
        <taxon>Ecdysozoa</taxon>
        <taxon>Nematoda</taxon>
        <taxon>Enoplea</taxon>
        <taxon>Dorylaimia</taxon>
        <taxon>Trichinellida</taxon>
        <taxon>Trichuridae</taxon>
        <taxon>Trichuris</taxon>
    </lineage>
</organism>
<dbReference type="EMBL" id="KL363186">
    <property type="protein sequence ID" value="KFD57846.1"/>
    <property type="molecule type" value="Genomic_DNA"/>
</dbReference>
<gene>
    <name evidence="2" type="ORF">M513_01079</name>
    <name evidence="3" type="ORF">M514_01079</name>
</gene>
<dbReference type="SUPFAM" id="SSF57501">
    <property type="entry name" value="Cystine-knot cytokines"/>
    <property type="match status" value="1"/>
</dbReference>
<dbReference type="PANTHER" id="PTHR39940">
    <property type="entry name" value="PROTHORACICOTROPIC HORMONE, ISOFORM F"/>
    <property type="match status" value="1"/>
</dbReference>
<name>A0A085MKV0_9BILA</name>
<reference evidence="2 4" key="1">
    <citation type="journal article" date="2014" name="Nat. Genet.">
        <title>Genome and transcriptome of the porcine whipworm Trichuris suis.</title>
        <authorList>
            <person name="Jex A.R."/>
            <person name="Nejsum P."/>
            <person name="Schwarz E.M."/>
            <person name="Hu L."/>
            <person name="Young N.D."/>
            <person name="Hall R.S."/>
            <person name="Korhonen P.K."/>
            <person name="Liao S."/>
            <person name="Thamsborg S."/>
            <person name="Xia J."/>
            <person name="Xu P."/>
            <person name="Wang S."/>
            <person name="Scheerlinck J.P."/>
            <person name="Hofmann A."/>
            <person name="Sternberg P.W."/>
            <person name="Wang J."/>
            <person name="Gasser R.B."/>
        </authorList>
    </citation>
    <scope>NUCLEOTIDE SEQUENCE [LARGE SCALE GENOMIC DNA]</scope>
    <source>
        <strain evidence="3">DCEP-RM93F</strain>
        <strain evidence="2">DCEP-RM93M</strain>
    </source>
</reference>
<feature type="signal peptide" evidence="1">
    <location>
        <begin position="1"/>
        <end position="19"/>
    </location>
</feature>
<evidence type="ECO:0008006" key="5">
    <source>
        <dbReference type="Google" id="ProtNLM"/>
    </source>
</evidence>
<protein>
    <recommendedName>
        <fullName evidence="5">TGF-beta family profile domain-containing protein</fullName>
    </recommendedName>
</protein>